<evidence type="ECO:0000313" key="3">
    <source>
        <dbReference type="EMBL" id="GGM28723.1"/>
    </source>
</evidence>
<dbReference type="InterPro" id="IPR036527">
    <property type="entry name" value="SCP2_sterol-bd_dom_sf"/>
</dbReference>
<sequence>MTTRADQAIAALRTGHDELTALVRGLTPEQLRGPSAAGEWDVSQVISHLGSGAEINLEAVRRSLSGEPAPDFEFNKGVWARWDAMTPDERQAAFPAANERLVEAYEAFTPEQRASHRVDVGWMPAPIDVATSAVLRLTEFGYHDWDVRVAFDPAATLDPAAAELMNARIEGMFNWIAKPDRLDGRTGTLLVTLTDRDERFAVRVDADQVSLVEPPADPDAELSLPLEAWLRLAAGRLGERYTPSSVKATGAFSLDDLRALFPGY</sequence>
<dbReference type="SUPFAM" id="SSF109854">
    <property type="entry name" value="DinB/YfiT-like putative metalloenzymes"/>
    <property type="match status" value="1"/>
</dbReference>
<organism evidence="3 4">
    <name type="scientific">Dactylosporangium sucinum</name>
    <dbReference type="NCBI Taxonomy" id="1424081"/>
    <lineage>
        <taxon>Bacteria</taxon>
        <taxon>Bacillati</taxon>
        <taxon>Actinomycetota</taxon>
        <taxon>Actinomycetes</taxon>
        <taxon>Micromonosporales</taxon>
        <taxon>Micromonosporaceae</taxon>
        <taxon>Dactylosporangium</taxon>
    </lineage>
</organism>
<feature type="domain" description="Mycothiol-dependent maleylpyruvate isomerase metal-binding" evidence="2">
    <location>
        <begin position="12"/>
        <end position="148"/>
    </location>
</feature>
<evidence type="ECO:0000313" key="4">
    <source>
        <dbReference type="Proteomes" id="UP000642070"/>
    </source>
</evidence>
<dbReference type="EMBL" id="BMPI01000014">
    <property type="protein sequence ID" value="GGM28723.1"/>
    <property type="molecule type" value="Genomic_DNA"/>
</dbReference>
<dbReference type="NCBIfam" id="TIGR03083">
    <property type="entry name" value="maleylpyruvate isomerase family mycothiol-dependent enzyme"/>
    <property type="match status" value="1"/>
</dbReference>
<dbReference type="InterPro" id="IPR003033">
    <property type="entry name" value="SCP2_sterol-bd_dom"/>
</dbReference>
<dbReference type="Pfam" id="PF11716">
    <property type="entry name" value="MDMPI_N"/>
    <property type="match status" value="1"/>
</dbReference>
<dbReference type="GO" id="GO:0046872">
    <property type="term" value="F:metal ion binding"/>
    <property type="evidence" value="ECO:0007669"/>
    <property type="project" value="InterPro"/>
</dbReference>
<dbReference type="Pfam" id="PF02036">
    <property type="entry name" value="SCP2"/>
    <property type="match status" value="1"/>
</dbReference>
<comment type="caution">
    <text evidence="3">The sequence shown here is derived from an EMBL/GenBank/DDBJ whole genome shotgun (WGS) entry which is preliminary data.</text>
</comment>
<proteinExistence type="predicted"/>
<dbReference type="Gene3D" id="1.20.120.450">
    <property type="entry name" value="dinb family like domain"/>
    <property type="match status" value="1"/>
</dbReference>
<evidence type="ECO:0000259" key="2">
    <source>
        <dbReference type="Pfam" id="PF11716"/>
    </source>
</evidence>
<keyword evidence="4" id="KW-1185">Reference proteome</keyword>
<evidence type="ECO:0000259" key="1">
    <source>
        <dbReference type="Pfam" id="PF02036"/>
    </source>
</evidence>
<accession>A0A917WUD2</accession>
<dbReference type="Proteomes" id="UP000642070">
    <property type="component" value="Unassembled WGS sequence"/>
</dbReference>
<dbReference type="SUPFAM" id="SSF55718">
    <property type="entry name" value="SCP-like"/>
    <property type="match status" value="1"/>
</dbReference>
<evidence type="ECO:0008006" key="5">
    <source>
        <dbReference type="Google" id="ProtNLM"/>
    </source>
</evidence>
<feature type="domain" description="SCP2" evidence="1">
    <location>
        <begin position="178"/>
        <end position="237"/>
    </location>
</feature>
<dbReference type="InterPro" id="IPR017517">
    <property type="entry name" value="Maleyloyr_isom"/>
</dbReference>
<gene>
    <name evidence="3" type="ORF">GCM10007977_032510</name>
</gene>
<dbReference type="AlphaFoldDB" id="A0A917WUD2"/>
<dbReference type="InterPro" id="IPR024344">
    <property type="entry name" value="MDMPI_metal-binding"/>
</dbReference>
<reference evidence="3" key="2">
    <citation type="submission" date="2020-09" db="EMBL/GenBank/DDBJ databases">
        <authorList>
            <person name="Sun Q."/>
            <person name="Ohkuma M."/>
        </authorList>
    </citation>
    <scope>NUCLEOTIDE SEQUENCE</scope>
    <source>
        <strain evidence="3">JCM 19831</strain>
    </source>
</reference>
<dbReference type="RefSeq" id="WP_190250672.1">
    <property type="nucleotide sequence ID" value="NZ_BMPI01000014.1"/>
</dbReference>
<dbReference type="InterPro" id="IPR034660">
    <property type="entry name" value="DinB/YfiT-like"/>
</dbReference>
<name>A0A917WUD2_9ACTN</name>
<protein>
    <recommendedName>
        <fullName evidence="5">Mycothiol-dependent maleylpyruvate isomerase metal-binding domain-containing protein</fullName>
    </recommendedName>
</protein>
<reference evidence="3" key="1">
    <citation type="journal article" date="2014" name="Int. J. Syst. Evol. Microbiol.">
        <title>Complete genome sequence of Corynebacterium casei LMG S-19264T (=DSM 44701T), isolated from a smear-ripened cheese.</title>
        <authorList>
            <consortium name="US DOE Joint Genome Institute (JGI-PGF)"/>
            <person name="Walter F."/>
            <person name="Albersmeier A."/>
            <person name="Kalinowski J."/>
            <person name="Ruckert C."/>
        </authorList>
    </citation>
    <scope>NUCLEOTIDE SEQUENCE</scope>
    <source>
        <strain evidence="3">JCM 19831</strain>
    </source>
</reference>